<comment type="caution">
    <text evidence="1">The sequence shown here is derived from an EMBL/GenBank/DDBJ whole genome shotgun (WGS) entry which is preliminary data.</text>
</comment>
<dbReference type="Proteomes" id="UP001241377">
    <property type="component" value="Unassembled WGS sequence"/>
</dbReference>
<evidence type="ECO:0000313" key="1">
    <source>
        <dbReference type="EMBL" id="KAJ9095187.1"/>
    </source>
</evidence>
<protein>
    <submittedName>
        <fullName evidence="1">Uncharacterized protein</fullName>
    </submittedName>
</protein>
<gene>
    <name evidence="1" type="ORF">QFC19_007642</name>
</gene>
<keyword evidence="2" id="KW-1185">Reference proteome</keyword>
<sequence length="473" mass="50569">MGVLGRPVPEANNKLPELVFATYEMMFACLVPAIVLGAAAERSRVLPAMVFIFCWTTLVYDPLAHWIWSSNGWAFKWGVLDYAGGVPVEIASGIGGLAYSYFIGKRRGYGTERILYKPHNVGHVILGTILLAVGWLGFNGGSTFAANLRAAMAVFCTNLAGSVGGIVWMITVDFRLERKWSVVGFCTGMIAGLVAITPAAGNVGTPAAALIGLVAAVLSNLATRLKVTMRVDDPMDIFAVHALAGIVGTFMTGIFAQASVINNDGYTIADGGWLDGNWVQLGKQVAWICVGVAWTFVVTYAIMFVINLVPGLHFRASEEAEVVGMDEVEHDEYVADYAWVQRDLEGNAPERTSADPREFLSEKHPAVGATAKIKSVSQPTTEDESSASSGIAGGRADMAAGLRHDQPAVRGQDAEKEMMRGRGEGGVTTEPPSGHALERVESGRAQEIRGDDFKRIEARGRGEGGIMDRDGAL</sequence>
<dbReference type="EMBL" id="JASBWR010000103">
    <property type="protein sequence ID" value="KAJ9095187.1"/>
    <property type="molecule type" value="Genomic_DNA"/>
</dbReference>
<proteinExistence type="predicted"/>
<organism evidence="1 2">
    <name type="scientific">Naganishia cerealis</name>
    <dbReference type="NCBI Taxonomy" id="610337"/>
    <lineage>
        <taxon>Eukaryota</taxon>
        <taxon>Fungi</taxon>
        <taxon>Dikarya</taxon>
        <taxon>Basidiomycota</taxon>
        <taxon>Agaricomycotina</taxon>
        <taxon>Tremellomycetes</taxon>
        <taxon>Filobasidiales</taxon>
        <taxon>Filobasidiaceae</taxon>
        <taxon>Naganishia</taxon>
    </lineage>
</organism>
<accession>A0ACC2V880</accession>
<name>A0ACC2V880_9TREE</name>
<reference evidence="1" key="1">
    <citation type="submission" date="2023-04" db="EMBL/GenBank/DDBJ databases">
        <title>Draft Genome sequencing of Naganishia species isolated from polar environments using Oxford Nanopore Technology.</title>
        <authorList>
            <person name="Leo P."/>
            <person name="Venkateswaran K."/>
        </authorList>
    </citation>
    <scope>NUCLEOTIDE SEQUENCE</scope>
    <source>
        <strain evidence="1">MNA-CCFEE 5261</strain>
    </source>
</reference>
<evidence type="ECO:0000313" key="2">
    <source>
        <dbReference type="Proteomes" id="UP001241377"/>
    </source>
</evidence>